<organism evidence="2 3">
    <name type="scientific">Apophysomyces ossiformis</name>
    <dbReference type="NCBI Taxonomy" id="679940"/>
    <lineage>
        <taxon>Eukaryota</taxon>
        <taxon>Fungi</taxon>
        <taxon>Fungi incertae sedis</taxon>
        <taxon>Mucoromycota</taxon>
        <taxon>Mucoromycotina</taxon>
        <taxon>Mucoromycetes</taxon>
        <taxon>Mucorales</taxon>
        <taxon>Mucorineae</taxon>
        <taxon>Mucoraceae</taxon>
        <taxon>Apophysomyces</taxon>
    </lineage>
</organism>
<dbReference type="EMBL" id="JABAYA010000010">
    <property type="protein sequence ID" value="KAF7731395.1"/>
    <property type="molecule type" value="Genomic_DNA"/>
</dbReference>
<protein>
    <submittedName>
        <fullName evidence="2">Uncharacterized protein</fullName>
    </submittedName>
</protein>
<reference evidence="2" key="1">
    <citation type="submission" date="2020-01" db="EMBL/GenBank/DDBJ databases">
        <title>Genome Sequencing of Three Apophysomyces-Like Fungal Strains Confirms a Novel Fungal Genus in the Mucoromycota with divergent Burkholderia-like Endosymbiotic Bacteria.</title>
        <authorList>
            <person name="Stajich J.E."/>
            <person name="Macias A.M."/>
            <person name="Carter-House D."/>
            <person name="Lovett B."/>
            <person name="Kasson L.R."/>
            <person name="Berry K."/>
            <person name="Grigoriev I."/>
            <person name="Chang Y."/>
            <person name="Spatafora J."/>
            <person name="Kasson M.T."/>
        </authorList>
    </citation>
    <scope>NUCLEOTIDE SEQUENCE</scope>
    <source>
        <strain evidence="2">NRRL A-21654</strain>
    </source>
</reference>
<sequence>MPKHGLKCDNVIKASPHHAATIQGVVLDSREVIDTKKRSKSDTSSAIAERQTLKKERQQKNHKLLSERKKLQDLRHQKYIAINDYIQEQLRKEEEKRAKGRKKRKKPKEDKESMTKVTSKHYKHEDGASKLDLSGLADNQAENILFSGTDYGVVTMSETVALPMERLNYHLKLYNRFTALENEEATSSDNTEGSEEKKNDDDNGNQEFQKIAKPFKIKAKYIDDISFTRRMAKQREYRKRATEQGRRVKEIENRLKENSVKCTTSMEDLSTYRRQTGRNGR</sequence>
<comment type="caution">
    <text evidence="2">The sequence shown here is derived from an EMBL/GenBank/DDBJ whole genome shotgun (WGS) entry which is preliminary data.</text>
</comment>
<dbReference type="AlphaFoldDB" id="A0A8H7EU49"/>
<keyword evidence="3" id="KW-1185">Reference proteome</keyword>
<dbReference type="OrthoDB" id="2290660at2759"/>
<feature type="compositionally biased region" description="Basic and acidic residues" evidence="1">
    <location>
        <begin position="51"/>
        <end position="70"/>
    </location>
</feature>
<gene>
    <name evidence="2" type="ORF">EC973_000203</name>
</gene>
<feature type="region of interest" description="Disordered" evidence="1">
    <location>
        <begin position="93"/>
        <end position="126"/>
    </location>
</feature>
<evidence type="ECO:0000313" key="3">
    <source>
        <dbReference type="Proteomes" id="UP000605846"/>
    </source>
</evidence>
<feature type="region of interest" description="Disordered" evidence="1">
    <location>
        <begin position="183"/>
        <end position="206"/>
    </location>
</feature>
<evidence type="ECO:0000313" key="2">
    <source>
        <dbReference type="EMBL" id="KAF7731395.1"/>
    </source>
</evidence>
<feature type="region of interest" description="Disordered" evidence="1">
    <location>
        <begin position="36"/>
        <end position="70"/>
    </location>
</feature>
<proteinExistence type="predicted"/>
<evidence type="ECO:0000256" key="1">
    <source>
        <dbReference type="SAM" id="MobiDB-lite"/>
    </source>
</evidence>
<accession>A0A8H7EU49</accession>
<dbReference type="Proteomes" id="UP000605846">
    <property type="component" value="Unassembled WGS sequence"/>
</dbReference>
<name>A0A8H7EU49_9FUNG</name>